<evidence type="ECO:0000313" key="3">
    <source>
        <dbReference type="Proteomes" id="UP001321473"/>
    </source>
</evidence>
<feature type="compositionally biased region" description="Low complexity" evidence="1">
    <location>
        <begin position="133"/>
        <end position="144"/>
    </location>
</feature>
<reference evidence="2 3" key="1">
    <citation type="journal article" date="2023" name="Arcadia Sci">
        <title>De novo assembly of a long-read Amblyomma americanum tick genome.</title>
        <authorList>
            <person name="Chou S."/>
            <person name="Poskanzer K.E."/>
            <person name="Rollins M."/>
            <person name="Thuy-Boun P.S."/>
        </authorList>
    </citation>
    <scope>NUCLEOTIDE SEQUENCE [LARGE SCALE GENOMIC DNA]</scope>
    <source>
        <strain evidence="2">F_SG_1</strain>
        <tissue evidence="2">Salivary glands</tissue>
    </source>
</reference>
<name>A0AAQ4EDU2_AMBAM</name>
<accession>A0AAQ4EDU2</accession>
<evidence type="ECO:0000256" key="1">
    <source>
        <dbReference type="SAM" id="MobiDB-lite"/>
    </source>
</evidence>
<dbReference type="Proteomes" id="UP001321473">
    <property type="component" value="Unassembled WGS sequence"/>
</dbReference>
<keyword evidence="3" id="KW-1185">Reference proteome</keyword>
<dbReference type="EMBL" id="JARKHS020017916">
    <property type="protein sequence ID" value="KAK8772733.1"/>
    <property type="molecule type" value="Genomic_DNA"/>
</dbReference>
<gene>
    <name evidence="2" type="ORF">V5799_024025</name>
</gene>
<comment type="caution">
    <text evidence="2">The sequence shown here is derived from an EMBL/GenBank/DDBJ whole genome shotgun (WGS) entry which is preliminary data.</text>
</comment>
<organism evidence="2 3">
    <name type="scientific">Amblyomma americanum</name>
    <name type="common">Lone star tick</name>
    <dbReference type="NCBI Taxonomy" id="6943"/>
    <lineage>
        <taxon>Eukaryota</taxon>
        <taxon>Metazoa</taxon>
        <taxon>Ecdysozoa</taxon>
        <taxon>Arthropoda</taxon>
        <taxon>Chelicerata</taxon>
        <taxon>Arachnida</taxon>
        <taxon>Acari</taxon>
        <taxon>Parasitiformes</taxon>
        <taxon>Ixodida</taxon>
        <taxon>Ixodoidea</taxon>
        <taxon>Ixodidae</taxon>
        <taxon>Amblyomminae</taxon>
        <taxon>Amblyomma</taxon>
    </lineage>
</organism>
<protein>
    <submittedName>
        <fullName evidence="2">Uncharacterized protein</fullName>
    </submittedName>
</protein>
<evidence type="ECO:0000313" key="2">
    <source>
        <dbReference type="EMBL" id="KAK8772733.1"/>
    </source>
</evidence>
<sequence length="188" mass="21176">MRVFTSCRDLLIGYWRRQDAKNLKKSGTEEQYTDKEQILQDLSDYARAVQYEPRIAPRSAGCAVRWKKPGTAHDASRTSRAAQERRASQICVAGENDGSPAAQLFLSVYDEELVLGPSAATSDNERNRMDGGQQQQSQVMSAQQEHPPSAHHYQSTTISASLQLGNRFCRPWVKEFEDYKVWGSSCSQ</sequence>
<proteinExistence type="predicted"/>
<feature type="region of interest" description="Disordered" evidence="1">
    <location>
        <begin position="119"/>
        <end position="155"/>
    </location>
</feature>
<dbReference type="AlphaFoldDB" id="A0AAQ4EDU2"/>